<feature type="signal peptide" evidence="15">
    <location>
        <begin position="1"/>
        <end position="28"/>
    </location>
</feature>
<dbReference type="FunFam" id="1.10.287.130:FF:000008">
    <property type="entry name" value="Two-component sensor histidine kinase"/>
    <property type="match status" value="1"/>
</dbReference>
<dbReference type="InterPro" id="IPR005467">
    <property type="entry name" value="His_kinase_dom"/>
</dbReference>
<dbReference type="Proteomes" id="UP000824109">
    <property type="component" value="Unassembled WGS sequence"/>
</dbReference>
<sequence length="700" mass="78448">MKGKKILYSTWMKAVAFAVCIVTAAAVAGEVCKAVSEMRGGSGYRPGEAFEENDVLLSSLGSGAQMLADVITDESGNRVFDRTWLDVSGLEYYAENLETGRVITNSGNKDKSYYATGEFPGMYTYLIIEKRNGEFSLDGNEYALTRYALSDSYMYEYDEYTYENSDMNTEYSDGYIERSQNRQQLDDYVVYLKLNDTKVSELLTLWQRAQILVDGALREIPAYAAVFMLALVYLSFAAGRRAGDNEIHMMAIDRVFLDITALIMAAAFILSLFGVAIFIEVPPDDDIYRRYSMLAAGAGSAVIVTCWLSIVKHIKDHTLVQRSIVCRAVRWVWRLCVRIVKWVFVKLPKKIKGVYAALKELAAENMSHMMLLAAAAVFMVITVLFSWFTGALLYEGDSMSLVMLLICVALIGVPVVLIFKTLKGYNAIHEGLKRLREGDTLYKIPMTGSFITNAVSEDINAIGEGLSKAVEKSVRSERMKAELITNVSHDLKTPLTSIINYTDLLMQEKLVPEEANDYVKIIDQKSKKLKQLTTDLFEVSKVRSGNEELELESIDYKLLISQAEAELDSEIKKSGLEFVLNLPSEDITVMADGKKLSRVYENLITNAIKYSLKGTRVYIDMKVTDGVYRTEIKNIAGYRMDFDDEEITERFVRGDSSRTGDGSGLGLAIARSYVELMGGKFYIKTDGDLFKAVVEFKADK</sequence>
<name>A0A9D1MCN9_9FIRM</name>
<dbReference type="InterPro" id="IPR003594">
    <property type="entry name" value="HATPase_dom"/>
</dbReference>
<proteinExistence type="predicted"/>
<gene>
    <name evidence="17" type="ORF">IAA61_07265</name>
</gene>
<evidence type="ECO:0000256" key="11">
    <source>
        <dbReference type="ARBA" id="ARBA00022989"/>
    </source>
</evidence>
<feature type="domain" description="Histidine kinase" evidence="16">
    <location>
        <begin position="486"/>
        <end position="700"/>
    </location>
</feature>
<evidence type="ECO:0000256" key="14">
    <source>
        <dbReference type="SAM" id="Phobius"/>
    </source>
</evidence>
<evidence type="ECO:0000256" key="15">
    <source>
        <dbReference type="SAM" id="SignalP"/>
    </source>
</evidence>
<feature type="transmembrane region" description="Helical" evidence="14">
    <location>
        <begin position="291"/>
        <end position="311"/>
    </location>
</feature>
<dbReference type="PROSITE" id="PS50109">
    <property type="entry name" value="HIS_KIN"/>
    <property type="match status" value="1"/>
</dbReference>
<evidence type="ECO:0000256" key="12">
    <source>
        <dbReference type="ARBA" id="ARBA00023012"/>
    </source>
</evidence>
<evidence type="ECO:0000256" key="13">
    <source>
        <dbReference type="ARBA" id="ARBA00023136"/>
    </source>
</evidence>
<dbReference type="CDD" id="cd00082">
    <property type="entry name" value="HisKA"/>
    <property type="match status" value="1"/>
</dbReference>
<feature type="transmembrane region" description="Helical" evidence="14">
    <location>
        <begin position="259"/>
        <end position="279"/>
    </location>
</feature>
<dbReference type="SUPFAM" id="SSF55874">
    <property type="entry name" value="ATPase domain of HSP90 chaperone/DNA topoisomerase II/histidine kinase"/>
    <property type="match status" value="1"/>
</dbReference>
<dbReference type="AlphaFoldDB" id="A0A9D1MCN9"/>
<evidence type="ECO:0000256" key="9">
    <source>
        <dbReference type="ARBA" id="ARBA00022777"/>
    </source>
</evidence>
<evidence type="ECO:0000256" key="6">
    <source>
        <dbReference type="ARBA" id="ARBA00022679"/>
    </source>
</evidence>
<accession>A0A9D1MCN9</accession>
<feature type="transmembrane region" description="Helical" evidence="14">
    <location>
        <begin position="369"/>
        <end position="394"/>
    </location>
</feature>
<dbReference type="PANTHER" id="PTHR45528">
    <property type="entry name" value="SENSOR HISTIDINE KINASE CPXA"/>
    <property type="match status" value="1"/>
</dbReference>
<comment type="caution">
    <text evidence="17">The sequence shown here is derived from an EMBL/GenBank/DDBJ whole genome shotgun (WGS) entry which is preliminary data.</text>
</comment>
<evidence type="ECO:0000256" key="4">
    <source>
        <dbReference type="ARBA" id="ARBA00022475"/>
    </source>
</evidence>
<dbReference type="GO" id="GO:0000155">
    <property type="term" value="F:phosphorelay sensor kinase activity"/>
    <property type="evidence" value="ECO:0007669"/>
    <property type="project" value="InterPro"/>
</dbReference>
<feature type="chain" id="PRO_5039644645" description="histidine kinase" evidence="15">
    <location>
        <begin position="29"/>
        <end position="700"/>
    </location>
</feature>
<dbReference type="Pfam" id="PF00512">
    <property type="entry name" value="HisKA"/>
    <property type="match status" value="1"/>
</dbReference>
<keyword evidence="6" id="KW-0808">Transferase</keyword>
<dbReference type="EC" id="2.7.13.3" evidence="3"/>
<evidence type="ECO:0000313" key="18">
    <source>
        <dbReference type="Proteomes" id="UP000824109"/>
    </source>
</evidence>
<comment type="subcellular location">
    <subcellularLocation>
        <location evidence="2">Cell membrane</location>
        <topology evidence="2">Multi-pass membrane protein</topology>
    </subcellularLocation>
</comment>
<evidence type="ECO:0000256" key="3">
    <source>
        <dbReference type="ARBA" id="ARBA00012438"/>
    </source>
</evidence>
<dbReference type="InterPro" id="IPR003661">
    <property type="entry name" value="HisK_dim/P_dom"/>
</dbReference>
<evidence type="ECO:0000256" key="2">
    <source>
        <dbReference type="ARBA" id="ARBA00004651"/>
    </source>
</evidence>
<keyword evidence="11 14" id="KW-1133">Transmembrane helix</keyword>
<keyword evidence="5" id="KW-0597">Phosphoprotein</keyword>
<evidence type="ECO:0000256" key="10">
    <source>
        <dbReference type="ARBA" id="ARBA00022840"/>
    </source>
</evidence>
<keyword evidence="13 14" id="KW-0472">Membrane</keyword>
<dbReference type="GO" id="GO:0005886">
    <property type="term" value="C:plasma membrane"/>
    <property type="evidence" value="ECO:0007669"/>
    <property type="project" value="UniProtKB-SubCell"/>
</dbReference>
<dbReference type="SMART" id="SM00388">
    <property type="entry name" value="HisKA"/>
    <property type="match status" value="1"/>
</dbReference>
<dbReference type="Gene3D" id="3.30.565.10">
    <property type="entry name" value="Histidine kinase-like ATPase, C-terminal domain"/>
    <property type="match status" value="1"/>
</dbReference>
<keyword evidence="10" id="KW-0067">ATP-binding</keyword>
<reference evidence="17" key="1">
    <citation type="submission" date="2020-10" db="EMBL/GenBank/DDBJ databases">
        <authorList>
            <person name="Gilroy R."/>
        </authorList>
    </citation>
    <scope>NUCLEOTIDE SEQUENCE</scope>
    <source>
        <strain evidence="17">USAMLcec3-3695</strain>
    </source>
</reference>
<keyword evidence="8" id="KW-0547">Nucleotide-binding</keyword>
<dbReference type="InterPro" id="IPR050398">
    <property type="entry name" value="HssS/ArlS-like"/>
</dbReference>
<keyword evidence="9 17" id="KW-0418">Kinase</keyword>
<dbReference type="Pfam" id="PF02518">
    <property type="entry name" value="HATPase_c"/>
    <property type="match status" value="1"/>
</dbReference>
<feature type="transmembrane region" description="Helical" evidence="14">
    <location>
        <begin position="220"/>
        <end position="238"/>
    </location>
</feature>
<evidence type="ECO:0000256" key="8">
    <source>
        <dbReference type="ARBA" id="ARBA00022741"/>
    </source>
</evidence>
<dbReference type="SUPFAM" id="SSF47384">
    <property type="entry name" value="Homodimeric domain of signal transducing histidine kinase"/>
    <property type="match status" value="1"/>
</dbReference>
<dbReference type="Gene3D" id="1.10.287.130">
    <property type="match status" value="1"/>
</dbReference>
<dbReference type="PANTHER" id="PTHR45528:SF1">
    <property type="entry name" value="SENSOR HISTIDINE KINASE CPXA"/>
    <property type="match status" value="1"/>
</dbReference>
<evidence type="ECO:0000256" key="7">
    <source>
        <dbReference type="ARBA" id="ARBA00022692"/>
    </source>
</evidence>
<feature type="transmembrane region" description="Helical" evidence="14">
    <location>
        <begin position="400"/>
        <end position="419"/>
    </location>
</feature>
<evidence type="ECO:0000256" key="5">
    <source>
        <dbReference type="ARBA" id="ARBA00022553"/>
    </source>
</evidence>
<reference evidence="17" key="2">
    <citation type="journal article" date="2021" name="PeerJ">
        <title>Extensive microbial diversity within the chicken gut microbiome revealed by metagenomics and culture.</title>
        <authorList>
            <person name="Gilroy R."/>
            <person name="Ravi A."/>
            <person name="Getino M."/>
            <person name="Pursley I."/>
            <person name="Horton D.L."/>
            <person name="Alikhan N.F."/>
            <person name="Baker D."/>
            <person name="Gharbi K."/>
            <person name="Hall N."/>
            <person name="Watson M."/>
            <person name="Adriaenssens E.M."/>
            <person name="Foster-Nyarko E."/>
            <person name="Jarju S."/>
            <person name="Secka A."/>
            <person name="Antonio M."/>
            <person name="Oren A."/>
            <person name="Chaudhuri R.R."/>
            <person name="La Ragione R."/>
            <person name="Hildebrand F."/>
            <person name="Pallen M.J."/>
        </authorList>
    </citation>
    <scope>NUCLEOTIDE SEQUENCE</scope>
    <source>
        <strain evidence="17">USAMLcec3-3695</strain>
    </source>
</reference>
<keyword evidence="15" id="KW-0732">Signal</keyword>
<protein>
    <recommendedName>
        <fullName evidence="3">histidine kinase</fullName>
        <ecNumber evidence="3">2.7.13.3</ecNumber>
    </recommendedName>
</protein>
<comment type="catalytic activity">
    <reaction evidence="1">
        <text>ATP + protein L-histidine = ADP + protein N-phospho-L-histidine.</text>
        <dbReference type="EC" id="2.7.13.3"/>
    </reaction>
</comment>
<organism evidence="17 18">
    <name type="scientific">Candidatus Ornithomonoglobus merdipullorum</name>
    <dbReference type="NCBI Taxonomy" id="2840895"/>
    <lineage>
        <taxon>Bacteria</taxon>
        <taxon>Bacillati</taxon>
        <taxon>Bacillota</taxon>
        <taxon>Clostridia</taxon>
        <taxon>Candidatus Ornithomonoglobus</taxon>
    </lineage>
</organism>
<keyword evidence="7 14" id="KW-0812">Transmembrane</keyword>
<keyword evidence="12" id="KW-0902">Two-component regulatory system</keyword>
<keyword evidence="4" id="KW-1003">Cell membrane</keyword>
<dbReference type="GO" id="GO:0005524">
    <property type="term" value="F:ATP binding"/>
    <property type="evidence" value="ECO:0007669"/>
    <property type="project" value="UniProtKB-KW"/>
</dbReference>
<dbReference type="SMART" id="SM00387">
    <property type="entry name" value="HATPase_c"/>
    <property type="match status" value="1"/>
</dbReference>
<dbReference type="InterPro" id="IPR036890">
    <property type="entry name" value="HATPase_C_sf"/>
</dbReference>
<evidence type="ECO:0000313" key="17">
    <source>
        <dbReference type="EMBL" id="HIU57597.1"/>
    </source>
</evidence>
<evidence type="ECO:0000259" key="16">
    <source>
        <dbReference type="PROSITE" id="PS50109"/>
    </source>
</evidence>
<dbReference type="EMBL" id="DVNB01000076">
    <property type="protein sequence ID" value="HIU57597.1"/>
    <property type="molecule type" value="Genomic_DNA"/>
</dbReference>
<evidence type="ECO:0000256" key="1">
    <source>
        <dbReference type="ARBA" id="ARBA00000085"/>
    </source>
</evidence>
<dbReference type="InterPro" id="IPR036097">
    <property type="entry name" value="HisK_dim/P_sf"/>
</dbReference>